<dbReference type="GO" id="GO:0005829">
    <property type="term" value="C:cytosol"/>
    <property type="evidence" value="ECO:0007669"/>
    <property type="project" value="TreeGrafter"/>
</dbReference>
<keyword evidence="4" id="KW-1185">Reference proteome</keyword>
<keyword evidence="1" id="KW-0238">DNA-binding</keyword>
<dbReference type="PANTHER" id="PTHR46797">
    <property type="entry name" value="HTH-TYPE TRANSCRIPTIONAL REGULATOR"/>
    <property type="match status" value="1"/>
</dbReference>
<dbReference type="eggNOG" id="COG1396">
    <property type="taxonomic scope" value="Bacteria"/>
</dbReference>
<protein>
    <submittedName>
        <fullName evidence="3">XRE family transcriptional regulator</fullName>
    </submittedName>
</protein>
<gene>
    <name evidence="3" type="ORF">CD30_05120</name>
</gene>
<dbReference type="Proteomes" id="UP000030595">
    <property type="component" value="Unassembled WGS sequence"/>
</dbReference>
<evidence type="ECO:0000313" key="4">
    <source>
        <dbReference type="Proteomes" id="UP000030595"/>
    </source>
</evidence>
<evidence type="ECO:0000256" key="1">
    <source>
        <dbReference type="ARBA" id="ARBA00023125"/>
    </source>
</evidence>
<evidence type="ECO:0000259" key="2">
    <source>
        <dbReference type="PROSITE" id="PS50943"/>
    </source>
</evidence>
<organism evidence="3 4">
    <name type="scientific">Ureibacillus massiliensis 4400831 = CIP 108448 = CCUG 49529</name>
    <dbReference type="NCBI Taxonomy" id="1211035"/>
    <lineage>
        <taxon>Bacteria</taxon>
        <taxon>Bacillati</taxon>
        <taxon>Bacillota</taxon>
        <taxon>Bacilli</taxon>
        <taxon>Bacillales</taxon>
        <taxon>Caryophanaceae</taxon>
        <taxon>Ureibacillus</taxon>
    </lineage>
</organism>
<proteinExistence type="predicted"/>
<dbReference type="PROSITE" id="PS50943">
    <property type="entry name" value="HTH_CROC1"/>
    <property type="match status" value="1"/>
</dbReference>
<evidence type="ECO:0000313" key="3">
    <source>
        <dbReference type="EMBL" id="KGR91692.1"/>
    </source>
</evidence>
<dbReference type="SMART" id="SM00530">
    <property type="entry name" value="HTH_XRE"/>
    <property type="match status" value="1"/>
</dbReference>
<dbReference type="InterPro" id="IPR050807">
    <property type="entry name" value="TransReg_Diox_bact_type"/>
</dbReference>
<dbReference type="GO" id="GO:0003700">
    <property type="term" value="F:DNA-binding transcription factor activity"/>
    <property type="evidence" value="ECO:0007669"/>
    <property type="project" value="TreeGrafter"/>
</dbReference>
<comment type="caution">
    <text evidence="3">The sequence shown here is derived from an EMBL/GenBank/DDBJ whole genome shotgun (WGS) entry which is preliminary data.</text>
</comment>
<accession>A0A0A3JXF4</accession>
<dbReference type="CDD" id="cd00093">
    <property type="entry name" value="HTH_XRE"/>
    <property type="match status" value="1"/>
</dbReference>
<dbReference type="InterPro" id="IPR001387">
    <property type="entry name" value="Cro/C1-type_HTH"/>
</dbReference>
<dbReference type="SUPFAM" id="SSF47413">
    <property type="entry name" value="lambda repressor-like DNA-binding domains"/>
    <property type="match status" value="1"/>
</dbReference>
<sequence length="70" mass="8083">MKQLFHEQLQILRKERNWSLEELSKKTQIGIEKLSMYENGELVPSMQTILKLSNVLEVPASNLADGLKEN</sequence>
<dbReference type="AlphaFoldDB" id="A0A0A3JXF4"/>
<feature type="domain" description="HTH cro/C1-type" evidence="2">
    <location>
        <begin position="9"/>
        <end position="63"/>
    </location>
</feature>
<dbReference type="Pfam" id="PF01381">
    <property type="entry name" value="HTH_3"/>
    <property type="match status" value="1"/>
</dbReference>
<dbReference type="Gene3D" id="1.10.260.40">
    <property type="entry name" value="lambda repressor-like DNA-binding domains"/>
    <property type="match status" value="1"/>
</dbReference>
<dbReference type="OrthoDB" id="2168837at2"/>
<dbReference type="EMBL" id="JPVQ01000005">
    <property type="protein sequence ID" value="KGR91692.1"/>
    <property type="molecule type" value="Genomic_DNA"/>
</dbReference>
<dbReference type="InterPro" id="IPR010982">
    <property type="entry name" value="Lambda_DNA-bd_dom_sf"/>
</dbReference>
<name>A0A0A3JXF4_9BACL</name>
<dbReference type="GO" id="GO:0003677">
    <property type="term" value="F:DNA binding"/>
    <property type="evidence" value="ECO:0007669"/>
    <property type="project" value="UniProtKB-KW"/>
</dbReference>
<reference evidence="3 4" key="1">
    <citation type="submission" date="2014-02" db="EMBL/GenBank/DDBJ databases">
        <title>Draft genome sequence of Lysinibacillus massiliensis CCUG 49529.</title>
        <authorList>
            <person name="Zhang F."/>
            <person name="Wang G."/>
            <person name="Zhang L."/>
        </authorList>
    </citation>
    <scope>NUCLEOTIDE SEQUENCE [LARGE SCALE GENOMIC DNA]</scope>
    <source>
        <strain evidence="3 4">CCUG 49529</strain>
    </source>
</reference>
<dbReference type="PANTHER" id="PTHR46797:SF1">
    <property type="entry name" value="METHYLPHOSPHONATE SYNTHASE"/>
    <property type="match status" value="1"/>
</dbReference>